<organism evidence="2 3">
    <name type="scientific">Comamonas resistens</name>
    <dbReference type="NCBI Taxonomy" id="3046670"/>
    <lineage>
        <taxon>Bacteria</taxon>
        <taxon>Pseudomonadati</taxon>
        <taxon>Pseudomonadota</taxon>
        <taxon>Betaproteobacteria</taxon>
        <taxon>Burkholderiales</taxon>
        <taxon>Comamonadaceae</taxon>
        <taxon>Comamonas</taxon>
    </lineage>
</organism>
<name>A0ABY8SZ32_9BURK</name>
<feature type="region of interest" description="Disordered" evidence="1">
    <location>
        <begin position="1000"/>
        <end position="1019"/>
    </location>
</feature>
<evidence type="ECO:0000256" key="1">
    <source>
        <dbReference type="SAM" id="MobiDB-lite"/>
    </source>
</evidence>
<keyword evidence="3" id="KW-1185">Reference proteome</keyword>
<dbReference type="SUPFAM" id="SSF69360">
    <property type="entry name" value="Cell wall binding repeat"/>
    <property type="match status" value="1"/>
</dbReference>
<dbReference type="Proteomes" id="UP001240697">
    <property type="component" value="Chromosome"/>
</dbReference>
<evidence type="ECO:0000313" key="2">
    <source>
        <dbReference type="EMBL" id="WHS67554.1"/>
    </source>
</evidence>
<dbReference type="PANTHER" id="PTHR37841:SF1">
    <property type="entry name" value="DUF3298 DOMAIN-CONTAINING PROTEIN"/>
    <property type="match status" value="1"/>
</dbReference>
<dbReference type="RefSeq" id="WP_283488582.1">
    <property type="nucleotide sequence ID" value="NZ_CP125947.1"/>
</dbReference>
<protein>
    <submittedName>
        <fullName evidence="2">WG repeat-containing protein</fullName>
    </submittedName>
</protein>
<evidence type="ECO:0000313" key="3">
    <source>
        <dbReference type="Proteomes" id="UP001240697"/>
    </source>
</evidence>
<dbReference type="Pfam" id="PF14903">
    <property type="entry name" value="WG_beta_rep"/>
    <property type="match status" value="3"/>
</dbReference>
<dbReference type="InterPro" id="IPR032774">
    <property type="entry name" value="WG_beta_rep"/>
</dbReference>
<proteinExistence type="predicted"/>
<accession>A0ABY8SZ32</accession>
<reference evidence="2 3" key="1">
    <citation type="submission" date="2023-05" db="EMBL/GenBank/DDBJ databases">
        <authorList>
            <person name="Yin Y."/>
            <person name="Lu Z."/>
        </authorList>
    </citation>
    <scope>NUCLEOTIDE SEQUENCE [LARGE SCALE GENOMIC DNA]</scope>
    <source>
        <strain evidence="2 3">ZM22</strain>
    </source>
</reference>
<sequence length="1103" mass="118978">MNTSQVMQKDIRGQAAPIELGRPVAHAVRQLLVGLAAGSLLYVAAGSVQAQEEMGQSCLRPVQGTVSAMEEVCAFSEGLAAFKLNGLWGYMDREGRVQIAPQFKQAKAFSQGLAPVLEVKARKSEDCGCEQDDDGRWGFIDAQGQWAIAPQFHDAAPFSQGLAVVSWPVKGGIDMGFIDSQGRPAMSARFYRAKSFVGDRALVEPSEGAQAFVTQGGQLLALPKPPAGLPSDTRVHITQGRAQPQRWLADLEVPARSISKQGKVLPLTRQQRFEDPVSPEAAVISVFQDQWRKGLMHESGRWLQPPEFSRLGDFENGVGIGVREAKAKAVVQSARPGGTGHAQAITRPAPPSVGGGAGEYFLVSAAGQLLTPAYAEIRRERGFFVAKSGAGSEVLLLGARGERLSTLNCQKDSYYPARALTTGAGGWSVVNTCDGQHWVQSPQGRSWSGTGQVESLRTTADMALLRFKDDAQLFNRQGKALLSASMRSQLKGLERVWLTADEQNTAAKATRPLAVFATYVRGKDGSSEHAHYALTATERWVQLPAARSVEWYTPRDSQEHAPPVVLRTDEGMGVIDAQGRWLVKPERNRSLFSMAGGWVGQRGKASQPDLLWNARGQQVEVSPGMRAHAVAMGLSWLELEGRWQLLDAQQARLLPLDGLDGAQLLQVAGGQVIMSKPAPGGEEDEEGVQGRGLRALYSPTGQRLSPWLRLDYLQPILDDKKVLHGWVGSRSDEAAGSYSMLLSAQGKPLTRWLSLKMRPAESEALVLFGNGDGQGVMTPQGKVLLPALNGQVSMAKHHWISASEGKWKGLLDDQGRWLAVVADSRGFDALANHNVARLGSAYEGDGALDLNGRHTRLVQVPELALDATALPPKKWQVAPSPLPAAEQLAVDDGLPLNWFVQGFGKNASVRDMQGVPRLQAAADKSSLQVLPGSVARRVEVQGGDDENDSRRTELLDAKARRIAIFDDASLWANGESRLSLQSLQQLPAEHPLARPLLRRQKAGEQGHNQAAAGSEPAQELQLSLVDERDGRILGGRFDALGQLREGRAPVSHMGNLGVTDAQGELVVQSAWRCGTTAVLLDKAGEIRWPPELSGKAGQACAKP</sequence>
<dbReference type="EMBL" id="CP125947">
    <property type="protein sequence ID" value="WHS67554.1"/>
    <property type="molecule type" value="Genomic_DNA"/>
</dbReference>
<dbReference type="PANTHER" id="PTHR37841">
    <property type="entry name" value="GLR2918 PROTEIN"/>
    <property type="match status" value="1"/>
</dbReference>
<gene>
    <name evidence="2" type="ORF">QMY55_10780</name>
</gene>